<keyword evidence="3" id="KW-1185">Reference proteome</keyword>
<feature type="transmembrane region" description="Helical" evidence="1">
    <location>
        <begin position="12"/>
        <end position="31"/>
    </location>
</feature>
<name>A0A1M6FV97_9FIRM</name>
<organism evidence="2 3">
    <name type="scientific">Parasporobacterium paucivorans DSM 15970</name>
    <dbReference type="NCBI Taxonomy" id="1122934"/>
    <lineage>
        <taxon>Bacteria</taxon>
        <taxon>Bacillati</taxon>
        <taxon>Bacillota</taxon>
        <taxon>Clostridia</taxon>
        <taxon>Lachnospirales</taxon>
        <taxon>Lachnospiraceae</taxon>
        <taxon>Parasporobacterium</taxon>
    </lineage>
</organism>
<evidence type="ECO:0000256" key="1">
    <source>
        <dbReference type="SAM" id="Phobius"/>
    </source>
</evidence>
<keyword evidence="1" id="KW-1133">Transmembrane helix</keyword>
<reference evidence="2 3" key="1">
    <citation type="submission" date="2016-11" db="EMBL/GenBank/DDBJ databases">
        <authorList>
            <person name="Jaros S."/>
            <person name="Januszkiewicz K."/>
            <person name="Wedrychowicz H."/>
        </authorList>
    </citation>
    <scope>NUCLEOTIDE SEQUENCE [LARGE SCALE GENOMIC DNA]</scope>
    <source>
        <strain evidence="2 3">DSM 15970</strain>
    </source>
</reference>
<dbReference type="EMBL" id="FQYT01000010">
    <property type="protein sequence ID" value="SHJ01661.1"/>
    <property type="molecule type" value="Genomic_DNA"/>
</dbReference>
<proteinExistence type="predicted"/>
<evidence type="ECO:0000313" key="2">
    <source>
        <dbReference type="EMBL" id="SHJ01661.1"/>
    </source>
</evidence>
<keyword evidence="1" id="KW-0812">Transmembrane</keyword>
<keyword evidence="1" id="KW-0472">Membrane</keyword>
<dbReference type="STRING" id="1122934.SAMN02745691_01212"/>
<evidence type="ECO:0000313" key="3">
    <source>
        <dbReference type="Proteomes" id="UP000184342"/>
    </source>
</evidence>
<gene>
    <name evidence="2" type="ORF">SAMN02745691_01212</name>
</gene>
<sequence>MKGGLAMDMLMEYFGGILFIPAAVTMIMFFAKLLEIVTGGV</sequence>
<dbReference type="AlphaFoldDB" id="A0A1M6FV97"/>
<dbReference type="Proteomes" id="UP000184342">
    <property type="component" value="Unassembled WGS sequence"/>
</dbReference>
<accession>A0A1M6FV97</accession>
<protein>
    <submittedName>
        <fullName evidence="2">Uncharacterized protein</fullName>
    </submittedName>
</protein>